<feature type="compositionally biased region" description="Polar residues" evidence="1">
    <location>
        <begin position="82"/>
        <end position="94"/>
    </location>
</feature>
<proteinExistence type="predicted"/>
<evidence type="ECO:0000313" key="3">
    <source>
        <dbReference type="Proteomes" id="UP000823561"/>
    </source>
</evidence>
<keyword evidence="3" id="KW-1185">Reference proteome</keyword>
<evidence type="ECO:0000256" key="1">
    <source>
        <dbReference type="SAM" id="MobiDB-lite"/>
    </source>
</evidence>
<organism evidence="2 3">
    <name type="scientific">Alosa alosa</name>
    <name type="common">allis shad</name>
    <dbReference type="NCBI Taxonomy" id="278164"/>
    <lineage>
        <taxon>Eukaryota</taxon>
        <taxon>Metazoa</taxon>
        <taxon>Chordata</taxon>
        <taxon>Craniata</taxon>
        <taxon>Vertebrata</taxon>
        <taxon>Euteleostomi</taxon>
        <taxon>Actinopterygii</taxon>
        <taxon>Neopterygii</taxon>
        <taxon>Teleostei</taxon>
        <taxon>Clupei</taxon>
        <taxon>Clupeiformes</taxon>
        <taxon>Clupeoidei</taxon>
        <taxon>Clupeidae</taxon>
        <taxon>Alosa</taxon>
    </lineage>
</organism>
<accession>A0AAV6GGV8</accession>
<name>A0AAV6GGV8_9TELE</name>
<gene>
    <name evidence="2" type="ORF">AALO_G00135360</name>
</gene>
<protein>
    <submittedName>
        <fullName evidence="2">Uncharacterized protein</fullName>
    </submittedName>
</protein>
<evidence type="ECO:0000313" key="2">
    <source>
        <dbReference type="EMBL" id="KAG5274369.1"/>
    </source>
</evidence>
<dbReference type="AlphaFoldDB" id="A0AAV6GGV8"/>
<comment type="caution">
    <text evidence="2">The sequence shown here is derived from an EMBL/GenBank/DDBJ whole genome shotgun (WGS) entry which is preliminary data.</text>
</comment>
<feature type="region of interest" description="Disordered" evidence="1">
    <location>
        <begin position="82"/>
        <end position="106"/>
    </location>
</feature>
<dbReference type="EMBL" id="JADWDJ010000010">
    <property type="protein sequence ID" value="KAG5274369.1"/>
    <property type="molecule type" value="Genomic_DNA"/>
</dbReference>
<dbReference type="Proteomes" id="UP000823561">
    <property type="component" value="Chromosome 10"/>
</dbReference>
<sequence>MKDPPCIAGEELRGLFVYFQSPVTQHQLDTQASLALLTVHQRNDMKDPPCDNKRKKFVSVRTWVWTVDGPICLLPVPMNSPSTGHTGTPNTTKYQGIEKKDSSTDSEELELQQVKRNEIVCRWGVGLRQPRFHPSVSTPHSININWTHMRIVSKIRI</sequence>
<reference evidence="2" key="1">
    <citation type="submission" date="2020-10" db="EMBL/GenBank/DDBJ databases">
        <title>Chromosome-scale genome assembly of the Allis shad, Alosa alosa.</title>
        <authorList>
            <person name="Margot Z."/>
            <person name="Christophe K."/>
            <person name="Cabau C."/>
            <person name="Louis A."/>
            <person name="Berthelot C."/>
            <person name="Parey E."/>
            <person name="Roest Crollius H."/>
            <person name="Montfort J."/>
            <person name="Robinson-Rechavi M."/>
            <person name="Bucao C."/>
            <person name="Bouchez O."/>
            <person name="Gislard M."/>
            <person name="Lluch J."/>
            <person name="Milhes M."/>
            <person name="Lampietro C."/>
            <person name="Lopez Roques C."/>
            <person name="Donnadieu C."/>
            <person name="Braasch I."/>
            <person name="Desvignes T."/>
            <person name="Postlethwait J."/>
            <person name="Bobe J."/>
            <person name="Guiguen Y."/>
        </authorList>
    </citation>
    <scope>NUCLEOTIDE SEQUENCE</scope>
    <source>
        <strain evidence="2">M-15738</strain>
        <tissue evidence="2">Blood</tissue>
    </source>
</reference>